<dbReference type="PANTHER" id="PTHR46300:SF9">
    <property type="entry name" value="P450, PUTATIVE-RELATED"/>
    <property type="match status" value="1"/>
</dbReference>
<evidence type="ECO:0000256" key="5">
    <source>
        <dbReference type="RuleBase" id="RU000461"/>
    </source>
</evidence>
<proteinExistence type="inferred from homology"/>
<keyword evidence="5" id="KW-0349">Heme</keyword>
<keyword evidence="4 5" id="KW-0408">Iron</keyword>
<dbReference type="InterPro" id="IPR050364">
    <property type="entry name" value="Cytochrome_P450_fung"/>
</dbReference>
<sequence>MVICYGTRFTSVEDPVLLDLLDATEKVSTLRSTNRNLQDYVPLLRLLPNSPRTAQAKEAVDEKTAAPCTTESLLNDSSKSKLTLDDLKAITVSLVSGGFETMATTSSAALGFLATQEGQAVQDRFYDSLMSTYGSVTTAWDKVVVEEENEYTVALVREMLRYYAPIQFLPQRKTEKPFLWEGITIPKGITVIQNAQSINHDKGLYGEDADKFRPERWLKEETQGVSPPPAPYHYAFGAGSRACPAIAISNRLLYTTFARLILLFRVQADTDGLMDTNYITYNRDPTLQTCKPKDHSFRLILRSEDEKLMEECFQMSRQ</sequence>
<dbReference type="InterPro" id="IPR001128">
    <property type="entry name" value="Cyt_P450"/>
</dbReference>
<dbReference type="PANTHER" id="PTHR46300">
    <property type="entry name" value="P450, PUTATIVE (EUROFUNG)-RELATED-RELATED"/>
    <property type="match status" value="1"/>
</dbReference>
<evidence type="ECO:0000313" key="6">
    <source>
        <dbReference type="EMBL" id="VUC26698.1"/>
    </source>
</evidence>
<dbReference type="Proteomes" id="UP000766486">
    <property type="component" value="Unassembled WGS sequence"/>
</dbReference>
<comment type="caution">
    <text evidence="6">The sequence shown here is derived from an EMBL/GenBank/DDBJ whole genome shotgun (WGS) entry which is preliminary data.</text>
</comment>
<evidence type="ECO:0000256" key="4">
    <source>
        <dbReference type="ARBA" id="ARBA00023004"/>
    </source>
</evidence>
<keyword evidence="5" id="KW-0503">Monooxygenase</keyword>
<reference evidence="6 7" key="1">
    <citation type="submission" date="2019-06" db="EMBL/GenBank/DDBJ databases">
        <authorList>
            <person name="Broberg M."/>
        </authorList>
    </citation>
    <scope>NUCLEOTIDE SEQUENCE [LARGE SCALE GENOMIC DNA]</scope>
</reference>
<evidence type="ECO:0000256" key="2">
    <source>
        <dbReference type="ARBA" id="ARBA00022723"/>
    </source>
</evidence>
<accession>A0ABY6U7G0</accession>
<dbReference type="InterPro" id="IPR017972">
    <property type="entry name" value="Cyt_P450_CS"/>
</dbReference>
<dbReference type="Pfam" id="PF00067">
    <property type="entry name" value="p450"/>
    <property type="match status" value="1"/>
</dbReference>
<keyword evidence="2 5" id="KW-0479">Metal-binding</keyword>
<name>A0ABY6U7G0_BIOOC</name>
<keyword evidence="3 5" id="KW-0560">Oxidoreductase</keyword>
<evidence type="ECO:0000256" key="3">
    <source>
        <dbReference type="ARBA" id="ARBA00023002"/>
    </source>
</evidence>
<evidence type="ECO:0008006" key="8">
    <source>
        <dbReference type="Google" id="ProtNLM"/>
    </source>
</evidence>
<dbReference type="Gene3D" id="1.10.630.10">
    <property type="entry name" value="Cytochrome P450"/>
    <property type="match status" value="1"/>
</dbReference>
<protein>
    <recommendedName>
        <fullName evidence="8">Cytochrome P450</fullName>
    </recommendedName>
</protein>
<organism evidence="6 7">
    <name type="scientific">Bionectria ochroleuca</name>
    <name type="common">Gliocladium roseum</name>
    <dbReference type="NCBI Taxonomy" id="29856"/>
    <lineage>
        <taxon>Eukaryota</taxon>
        <taxon>Fungi</taxon>
        <taxon>Dikarya</taxon>
        <taxon>Ascomycota</taxon>
        <taxon>Pezizomycotina</taxon>
        <taxon>Sordariomycetes</taxon>
        <taxon>Hypocreomycetidae</taxon>
        <taxon>Hypocreales</taxon>
        <taxon>Bionectriaceae</taxon>
        <taxon>Clonostachys</taxon>
    </lineage>
</organism>
<comment type="similarity">
    <text evidence="1 5">Belongs to the cytochrome P450 family.</text>
</comment>
<gene>
    <name evidence="6" type="ORF">CLO192961_LOCUS194048</name>
</gene>
<dbReference type="PROSITE" id="PS00086">
    <property type="entry name" value="CYTOCHROME_P450"/>
    <property type="match status" value="1"/>
</dbReference>
<evidence type="ECO:0000313" key="7">
    <source>
        <dbReference type="Proteomes" id="UP000766486"/>
    </source>
</evidence>
<dbReference type="EMBL" id="CABFNS010000755">
    <property type="protein sequence ID" value="VUC26698.1"/>
    <property type="molecule type" value="Genomic_DNA"/>
</dbReference>
<dbReference type="InterPro" id="IPR036396">
    <property type="entry name" value="Cyt_P450_sf"/>
</dbReference>
<evidence type="ECO:0000256" key="1">
    <source>
        <dbReference type="ARBA" id="ARBA00010617"/>
    </source>
</evidence>
<dbReference type="SUPFAM" id="SSF48264">
    <property type="entry name" value="Cytochrome P450"/>
    <property type="match status" value="1"/>
</dbReference>
<keyword evidence="7" id="KW-1185">Reference proteome</keyword>